<evidence type="ECO:0000313" key="4">
    <source>
        <dbReference type="EMBL" id="PPK95616.1"/>
    </source>
</evidence>
<keyword evidence="4" id="KW-0645">Protease</keyword>
<dbReference type="PANTHER" id="PTHR23222:SF0">
    <property type="entry name" value="PROHIBITIN 1"/>
    <property type="match status" value="1"/>
</dbReference>
<feature type="transmembrane region" description="Helical" evidence="2">
    <location>
        <begin position="7"/>
        <end position="29"/>
    </location>
</feature>
<reference evidence="4 5" key="1">
    <citation type="submission" date="2018-02" db="EMBL/GenBank/DDBJ databases">
        <title>Genomic Encyclopedia of Archaeal and Bacterial Type Strains, Phase II (KMG-II): from individual species to whole genera.</title>
        <authorList>
            <person name="Goeker M."/>
        </authorList>
    </citation>
    <scope>NUCLEOTIDE SEQUENCE [LARGE SCALE GENOMIC DNA]</scope>
    <source>
        <strain evidence="4 5">DSM 16809</strain>
    </source>
</reference>
<gene>
    <name evidence="4" type="ORF">LY01_01207</name>
</gene>
<keyword evidence="2" id="KW-0472">Membrane</keyword>
<evidence type="ECO:0000313" key="5">
    <source>
        <dbReference type="Proteomes" id="UP000239002"/>
    </source>
</evidence>
<name>A0A2S6IN79_9FLAO</name>
<dbReference type="CDD" id="cd03401">
    <property type="entry name" value="SPFH_prohibitin"/>
    <property type="match status" value="1"/>
</dbReference>
<dbReference type="AlphaFoldDB" id="A0A2S6IN79"/>
<accession>A0A2S6IN79</accession>
<dbReference type="RefSeq" id="WP_104514919.1">
    <property type="nucleotide sequence ID" value="NZ_MQVW01000002.1"/>
</dbReference>
<dbReference type="InterPro" id="IPR000163">
    <property type="entry name" value="Prohibitin"/>
</dbReference>
<dbReference type="GO" id="GO:0016020">
    <property type="term" value="C:membrane"/>
    <property type="evidence" value="ECO:0007669"/>
    <property type="project" value="UniProtKB-SubCell"/>
</dbReference>
<dbReference type="Proteomes" id="UP000239002">
    <property type="component" value="Unassembled WGS sequence"/>
</dbReference>
<dbReference type="Gene3D" id="3.30.479.30">
    <property type="entry name" value="Band 7 domain"/>
    <property type="match status" value="1"/>
</dbReference>
<comment type="subcellular location">
    <subcellularLocation>
        <location evidence="1">Membrane</location>
        <topology evidence="1">Single-pass membrane protein</topology>
    </subcellularLocation>
</comment>
<proteinExistence type="predicted"/>
<evidence type="ECO:0000256" key="2">
    <source>
        <dbReference type="SAM" id="Phobius"/>
    </source>
</evidence>
<dbReference type="EMBL" id="PTJE01000002">
    <property type="protein sequence ID" value="PPK95616.1"/>
    <property type="molecule type" value="Genomic_DNA"/>
</dbReference>
<dbReference type="InterPro" id="IPR036013">
    <property type="entry name" value="Band_7/SPFH_dom_sf"/>
</dbReference>
<dbReference type="PANTHER" id="PTHR23222">
    <property type="entry name" value="PROHIBITIN"/>
    <property type="match status" value="1"/>
</dbReference>
<protein>
    <submittedName>
        <fullName evidence="4">Regulator of protease activity HflC (Stomatin/prohibitin superfamily)</fullName>
    </submittedName>
</protein>
<dbReference type="GO" id="GO:0006508">
    <property type="term" value="P:proteolysis"/>
    <property type="evidence" value="ECO:0007669"/>
    <property type="project" value="UniProtKB-KW"/>
</dbReference>
<keyword evidence="2" id="KW-0812">Transmembrane</keyword>
<keyword evidence="2" id="KW-1133">Transmembrane helix</keyword>
<evidence type="ECO:0000256" key="1">
    <source>
        <dbReference type="ARBA" id="ARBA00004167"/>
    </source>
</evidence>
<dbReference type="PRINTS" id="PR00679">
    <property type="entry name" value="PROHIBITIN"/>
</dbReference>
<sequence length="271" mass="29833">MEKLPKAVVFALAGVVLLIIVIIKSSVVIESGQAGVLFQTLNSGIDRENTYGEGFHIIAPWNDMIIYPVRQLSVSDQMKVLSVNGLEVTVDATVWYKPEYSKLPYLHQEKGRTYKDDILIPGISAAARSVVGRYTPEQLYSSKRDVIQNEILEEVQNKLASQYIIVSEVLVKDVTLPIKIKAAIERKLEQEQEALEYEFRLARATKEAQRQKIDAEGKAVANKILSASLTDKILTEKGIEATLKLAESPNSKVVVVGGGESGGLPIILGNQ</sequence>
<comment type="caution">
    <text evidence="4">The sequence shown here is derived from an EMBL/GenBank/DDBJ whole genome shotgun (WGS) entry which is preliminary data.</text>
</comment>
<dbReference type="SUPFAM" id="SSF117892">
    <property type="entry name" value="Band 7/SPFH domain"/>
    <property type="match status" value="1"/>
</dbReference>
<dbReference type="GO" id="GO:0008233">
    <property type="term" value="F:peptidase activity"/>
    <property type="evidence" value="ECO:0007669"/>
    <property type="project" value="UniProtKB-KW"/>
</dbReference>
<dbReference type="SMART" id="SM00244">
    <property type="entry name" value="PHB"/>
    <property type="match status" value="1"/>
</dbReference>
<feature type="domain" description="Band 7" evidence="3">
    <location>
        <begin position="25"/>
        <end position="188"/>
    </location>
</feature>
<dbReference type="InterPro" id="IPR001107">
    <property type="entry name" value="Band_7"/>
</dbReference>
<organism evidence="4 5">
    <name type="scientific">Nonlabens xylanidelens</name>
    <dbReference type="NCBI Taxonomy" id="191564"/>
    <lineage>
        <taxon>Bacteria</taxon>
        <taxon>Pseudomonadati</taxon>
        <taxon>Bacteroidota</taxon>
        <taxon>Flavobacteriia</taxon>
        <taxon>Flavobacteriales</taxon>
        <taxon>Flavobacteriaceae</taxon>
        <taxon>Nonlabens</taxon>
    </lineage>
</organism>
<dbReference type="Pfam" id="PF01145">
    <property type="entry name" value="Band_7"/>
    <property type="match status" value="1"/>
</dbReference>
<keyword evidence="5" id="KW-1185">Reference proteome</keyword>
<evidence type="ECO:0000259" key="3">
    <source>
        <dbReference type="SMART" id="SM00244"/>
    </source>
</evidence>
<dbReference type="OrthoDB" id="9792660at2"/>
<keyword evidence="4" id="KW-0378">Hydrolase</keyword>